<feature type="compositionally biased region" description="Low complexity" evidence="1">
    <location>
        <begin position="127"/>
        <end position="147"/>
    </location>
</feature>
<dbReference type="RefSeq" id="XP_033593677.1">
    <property type="nucleotide sequence ID" value="XM_033732179.1"/>
</dbReference>
<evidence type="ECO:0000313" key="3">
    <source>
        <dbReference type="EMBL" id="KAF2487108.1"/>
    </source>
</evidence>
<feature type="compositionally biased region" description="Pro residues" evidence="1">
    <location>
        <begin position="397"/>
        <end position="406"/>
    </location>
</feature>
<dbReference type="AlphaFoldDB" id="A0A6A6Q3S9"/>
<feature type="compositionally biased region" description="Polar residues" evidence="1">
    <location>
        <begin position="342"/>
        <end position="359"/>
    </location>
</feature>
<feature type="region of interest" description="Disordered" evidence="1">
    <location>
        <begin position="300"/>
        <end position="420"/>
    </location>
</feature>
<keyword evidence="2" id="KW-0732">Signal</keyword>
<evidence type="ECO:0000256" key="1">
    <source>
        <dbReference type="SAM" id="MobiDB-lite"/>
    </source>
</evidence>
<feature type="signal peptide" evidence="2">
    <location>
        <begin position="1"/>
        <end position="19"/>
    </location>
</feature>
<protein>
    <recommendedName>
        <fullName evidence="5">REJ domain-containing protein</fullName>
    </recommendedName>
</protein>
<evidence type="ECO:0000313" key="4">
    <source>
        <dbReference type="Proteomes" id="UP000799767"/>
    </source>
</evidence>
<reference evidence="3" key="1">
    <citation type="journal article" date="2020" name="Stud. Mycol.">
        <title>101 Dothideomycetes genomes: a test case for predicting lifestyles and emergence of pathogens.</title>
        <authorList>
            <person name="Haridas S."/>
            <person name="Albert R."/>
            <person name="Binder M."/>
            <person name="Bloem J."/>
            <person name="Labutti K."/>
            <person name="Salamov A."/>
            <person name="Andreopoulos B."/>
            <person name="Baker S."/>
            <person name="Barry K."/>
            <person name="Bills G."/>
            <person name="Bluhm B."/>
            <person name="Cannon C."/>
            <person name="Castanera R."/>
            <person name="Culley D."/>
            <person name="Daum C."/>
            <person name="Ezra D."/>
            <person name="Gonzalez J."/>
            <person name="Henrissat B."/>
            <person name="Kuo A."/>
            <person name="Liang C."/>
            <person name="Lipzen A."/>
            <person name="Lutzoni F."/>
            <person name="Magnuson J."/>
            <person name="Mondo S."/>
            <person name="Nolan M."/>
            <person name="Ohm R."/>
            <person name="Pangilinan J."/>
            <person name="Park H.-J."/>
            <person name="Ramirez L."/>
            <person name="Alfaro M."/>
            <person name="Sun H."/>
            <person name="Tritt A."/>
            <person name="Yoshinaga Y."/>
            <person name="Zwiers L.-H."/>
            <person name="Turgeon B."/>
            <person name="Goodwin S."/>
            <person name="Spatafora J."/>
            <person name="Crous P."/>
            <person name="Grigoriev I."/>
        </authorList>
    </citation>
    <scope>NUCLEOTIDE SEQUENCE</scope>
    <source>
        <strain evidence="3">CBS 113389</strain>
    </source>
</reference>
<feature type="compositionally biased region" description="Polar residues" evidence="1">
    <location>
        <begin position="116"/>
        <end position="126"/>
    </location>
</feature>
<feature type="compositionally biased region" description="Low complexity" evidence="1">
    <location>
        <begin position="407"/>
        <end position="420"/>
    </location>
</feature>
<sequence>MLSILDILLLVLCAGYASAGPLRRLENTTSVDGSSTSLQQRSANAALTTQSNFNQPNTTFITSRTRLDSFISSRSAFSSGSTVSTFLATQLSPNASTSHPGTTILGSGAASFTGTTQSLNSNITATPNAGNSPSPTAANSNSPSAAPFAPPSNPRNGTSAQPNSTTLEGTTTTTLVVTRTIPRAFHANTSVALPRFSQRPGSSNGTRGFGGFRGNGSAPSSTLTSRPLDITPSHLIQPPPSTASFVLGSSTLEVTVSQIHAGAAAASSRVPVASESGTTTTTITFMSTVHQTITAIRHSQTSVANSSNNSPSVNGINSSARASTLTGSSSPLPTTFPHFSYDPTSASTQLPATTSTPNTALPPIVSATSSPTSTTSTPQQLSTPSSSPTTTLTSPTTAPPPPPPAPSASSPSTPPTSALQGITIVPINPEATTVTVTFTDAAATTTVAEGTVTVTVTAQGSGRPWWHGD</sequence>
<feature type="compositionally biased region" description="Low complexity" evidence="1">
    <location>
        <begin position="366"/>
        <end position="396"/>
    </location>
</feature>
<dbReference type="GeneID" id="54473181"/>
<proteinExistence type="predicted"/>
<name>A0A6A6Q3S9_9PEZI</name>
<gene>
    <name evidence="3" type="ORF">BDY17DRAFT_288345</name>
</gene>
<feature type="region of interest" description="Disordered" evidence="1">
    <location>
        <begin position="116"/>
        <end position="172"/>
    </location>
</feature>
<accession>A0A6A6Q3S9</accession>
<dbReference type="Proteomes" id="UP000799767">
    <property type="component" value="Unassembled WGS sequence"/>
</dbReference>
<keyword evidence="4" id="KW-1185">Reference proteome</keyword>
<evidence type="ECO:0008006" key="5">
    <source>
        <dbReference type="Google" id="ProtNLM"/>
    </source>
</evidence>
<feature type="compositionally biased region" description="Low complexity" evidence="1">
    <location>
        <begin position="302"/>
        <end position="335"/>
    </location>
</feature>
<organism evidence="3 4">
    <name type="scientific">Neohortaea acidophila</name>
    <dbReference type="NCBI Taxonomy" id="245834"/>
    <lineage>
        <taxon>Eukaryota</taxon>
        <taxon>Fungi</taxon>
        <taxon>Dikarya</taxon>
        <taxon>Ascomycota</taxon>
        <taxon>Pezizomycotina</taxon>
        <taxon>Dothideomycetes</taxon>
        <taxon>Dothideomycetidae</taxon>
        <taxon>Mycosphaerellales</taxon>
        <taxon>Teratosphaeriaceae</taxon>
        <taxon>Neohortaea</taxon>
    </lineage>
</organism>
<feature type="chain" id="PRO_5025541678" description="REJ domain-containing protein" evidence="2">
    <location>
        <begin position="20"/>
        <end position="469"/>
    </location>
</feature>
<evidence type="ECO:0000256" key="2">
    <source>
        <dbReference type="SAM" id="SignalP"/>
    </source>
</evidence>
<feature type="region of interest" description="Disordered" evidence="1">
    <location>
        <begin position="191"/>
        <end position="226"/>
    </location>
</feature>
<dbReference type="EMBL" id="MU001631">
    <property type="protein sequence ID" value="KAF2487108.1"/>
    <property type="molecule type" value="Genomic_DNA"/>
</dbReference>